<accession>A0A6J4QR58</accession>
<evidence type="ECO:0000256" key="1">
    <source>
        <dbReference type="SAM" id="MobiDB-lite"/>
    </source>
</evidence>
<dbReference type="EMBL" id="CADCUS010000579">
    <property type="protein sequence ID" value="CAA9444173.1"/>
    <property type="molecule type" value="Genomic_DNA"/>
</dbReference>
<feature type="non-terminal residue" evidence="2">
    <location>
        <position position="189"/>
    </location>
</feature>
<feature type="region of interest" description="Disordered" evidence="1">
    <location>
        <begin position="1"/>
        <end position="189"/>
    </location>
</feature>
<feature type="compositionally biased region" description="Basic residues" evidence="1">
    <location>
        <begin position="30"/>
        <end position="61"/>
    </location>
</feature>
<feature type="compositionally biased region" description="Basic residues" evidence="1">
    <location>
        <begin position="146"/>
        <end position="162"/>
    </location>
</feature>
<proteinExistence type="predicted"/>
<protein>
    <submittedName>
        <fullName evidence="2">Uncharacterized protein</fullName>
    </submittedName>
</protein>
<organism evidence="2">
    <name type="scientific">uncultured Pseudonocardia sp</name>
    <dbReference type="NCBI Taxonomy" id="211455"/>
    <lineage>
        <taxon>Bacteria</taxon>
        <taxon>Bacillati</taxon>
        <taxon>Actinomycetota</taxon>
        <taxon>Actinomycetes</taxon>
        <taxon>Pseudonocardiales</taxon>
        <taxon>Pseudonocardiaceae</taxon>
        <taxon>Pseudonocardia</taxon>
        <taxon>environmental samples</taxon>
    </lineage>
</organism>
<feature type="compositionally biased region" description="Basic and acidic residues" evidence="1">
    <location>
        <begin position="1"/>
        <end position="12"/>
    </location>
</feature>
<dbReference type="AlphaFoldDB" id="A0A6J4QR58"/>
<feature type="non-terminal residue" evidence="2">
    <location>
        <position position="1"/>
    </location>
</feature>
<feature type="compositionally biased region" description="Basic residues" evidence="1">
    <location>
        <begin position="76"/>
        <end position="102"/>
    </location>
</feature>
<evidence type="ECO:0000313" key="2">
    <source>
        <dbReference type="EMBL" id="CAA9444173.1"/>
    </source>
</evidence>
<sequence>GRSREQHDRRAYADPGGLRRHHRPGGEALRRRRRRRRGVPRTGRRGRRCAGAAAHRRHRRDRGPALPGPGAGRAREHPRRRARPPARSHAPRVRRAAVRGPHRCGGGAHRARAPGEGRLGGTRAVLQHGLRLRGAPADRAGDRRGPPRARRPGLLRPGRRRPVALPRLLLRPAAGRPAPLHLDRREPGV</sequence>
<reference evidence="2" key="1">
    <citation type="submission" date="2020-02" db="EMBL/GenBank/DDBJ databases">
        <authorList>
            <person name="Meier V. D."/>
        </authorList>
    </citation>
    <scope>NUCLEOTIDE SEQUENCE</scope>
    <source>
        <strain evidence="2">AVDCRST_MAG66</strain>
    </source>
</reference>
<feature type="compositionally biased region" description="Low complexity" evidence="1">
    <location>
        <begin position="163"/>
        <end position="180"/>
    </location>
</feature>
<name>A0A6J4QR58_9PSEU</name>
<gene>
    <name evidence="2" type="ORF">AVDCRST_MAG66-4258</name>
</gene>